<accession>A0A2M7W1D5</accession>
<sequence length="114" mass="12692">MAVTIKCDECGYIMTVPDVTSKATETANLQNVQIKNQAEMQKVLDTQKYLVQQMKAEFEKVKLALIEATKYETVTKLNLESTAKVVLADGAVLAKKQQNQALLDQISSLMLQIQ</sequence>
<name>A0A2M7W1D5_9BACT</name>
<protein>
    <submittedName>
        <fullName evidence="1">Uncharacterized protein</fullName>
    </submittedName>
</protein>
<reference evidence="2" key="1">
    <citation type="submission" date="2017-09" db="EMBL/GenBank/DDBJ databases">
        <title>Depth-based differentiation of microbial function through sediment-hosted aquifers and enrichment of novel symbionts in the deep terrestrial subsurface.</title>
        <authorList>
            <person name="Probst A.J."/>
            <person name="Ladd B."/>
            <person name="Jarett J.K."/>
            <person name="Geller-Mcgrath D.E."/>
            <person name="Sieber C.M.K."/>
            <person name="Emerson J.B."/>
            <person name="Anantharaman K."/>
            <person name="Thomas B.C."/>
            <person name="Malmstrom R."/>
            <person name="Stieglmeier M."/>
            <person name="Klingl A."/>
            <person name="Woyke T."/>
            <person name="Ryan C.M."/>
            <person name="Banfield J.F."/>
        </authorList>
    </citation>
    <scope>NUCLEOTIDE SEQUENCE [LARGE SCALE GENOMIC DNA]</scope>
</reference>
<evidence type="ECO:0000313" key="1">
    <source>
        <dbReference type="EMBL" id="PJA13325.1"/>
    </source>
</evidence>
<comment type="caution">
    <text evidence="1">The sequence shown here is derived from an EMBL/GenBank/DDBJ whole genome shotgun (WGS) entry which is preliminary data.</text>
</comment>
<organism evidence="1 2">
    <name type="scientific">Candidatus Dojkabacteria bacterium CG_4_10_14_0_2_um_filter_Dojkabacteria_WS6_41_15</name>
    <dbReference type="NCBI Taxonomy" id="2014249"/>
    <lineage>
        <taxon>Bacteria</taxon>
        <taxon>Candidatus Dojkabacteria</taxon>
    </lineage>
</organism>
<proteinExistence type="predicted"/>
<gene>
    <name evidence="1" type="ORF">COX64_03510</name>
</gene>
<dbReference type="AlphaFoldDB" id="A0A2M7W1D5"/>
<dbReference type="Proteomes" id="UP000228952">
    <property type="component" value="Unassembled WGS sequence"/>
</dbReference>
<dbReference type="EMBL" id="PFQB01000090">
    <property type="protein sequence ID" value="PJA13325.1"/>
    <property type="molecule type" value="Genomic_DNA"/>
</dbReference>
<evidence type="ECO:0000313" key="2">
    <source>
        <dbReference type="Proteomes" id="UP000228952"/>
    </source>
</evidence>